<organism evidence="2 3">
    <name type="scientific">Flavobacterium aureirubrum</name>
    <dbReference type="NCBI Taxonomy" id="3133147"/>
    <lineage>
        <taxon>Bacteria</taxon>
        <taxon>Pseudomonadati</taxon>
        <taxon>Bacteroidota</taxon>
        <taxon>Flavobacteriia</taxon>
        <taxon>Flavobacteriales</taxon>
        <taxon>Flavobacteriaceae</taxon>
        <taxon>Flavobacterium</taxon>
    </lineage>
</organism>
<dbReference type="RefSeq" id="WP_342694700.1">
    <property type="nucleotide sequence ID" value="NZ_JBCGDO010000002.1"/>
</dbReference>
<feature type="transmembrane region" description="Helical" evidence="1">
    <location>
        <begin position="156"/>
        <end position="174"/>
    </location>
</feature>
<keyword evidence="3" id="KW-1185">Reference proteome</keyword>
<feature type="transmembrane region" description="Helical" evidence="1">
    <location>
        <begin position="119"/>
        <end position="136"/>
    </location>
</feature>
<accession>A0ABU9N238</accession>
<evidence type="ECO:0000313" key="3">
    <source>
        <dbReference type="Proteomes" id="UP001460072"/>
    </source>
</evidence>
<keyword evidence="1" id="KW-1133">Transmembrane helix</keyword>
<dbReference type="EMBL" id="JBCGDO010000002">
    <property type="protein sequence ID" value="MEM0541466.1"/>
    <property type="molecule type" value="Genomic_DNA"/>
</dbReference>
<dbReference type="Proteomes" id="UP001460072">
    <property type="component" value="Unassembled WGS sequence"/>
</dbReference>
<feature type="transmembrane region" description="Helical" evidence="1">
    <location>
        <begin position="186"/>
        <end position="206"/>
    </location>
</feature>
<proteinExistence type="predicted"/>
<keyword evidence="1" id="KW-0812">Transmembrane</keyword>
<protein>
    <submittedName>
        <fullName evidence="2">Uncharacterized protein</fullName>
    </submittedName>
</protein>
<name>A0ABU9N238_9FLAO</name>
<evidence type="ECO:0000313" key="2">
    <source>
        <dbReference type="EMBL" id="MEM0541466.1"/>
    </source>
</evidence>
<keyword evidence="1" id="KW-0472">Membrane</keyword>
<sequence length="224" mass="26334">MKLNNKQKAVIEDYLDTFGIKYYELKQEFLDHMICSVESIITEKQIGLNEAIRIAKNDFEPLGFRGIIGERQNELKKYYRKVYFNSIKGFFKFPQILLSLFLFISFYCILNLYSNALKAAIILNLMGVFLIIIESVKLFKLRKKENQIVLRTDKFLSYNISIVMMLPQSLLNFINGFKESLDMENIIVKIILAIVLVYSFLSVIVFKKLAKKEIQEVRKLYYAE</sequence>
<reference evidence="2 3" key="1">
    <citation type="submission" date="2024-03" db="EMBL/GenBank/DDBJ databases">
        <title>Two novel species of the genus Flavobacterium exhibiting potentially degradation of complex polysaccharides.</title>
        <authorList>
            <person name="Lian X."/>
        </authorList>
    </citation>
    <scope>NUCLEOTIDE SEQUENCE [LARGE SCALE GENOMIC DNA]</scope>
    <source>
        <strain evidence="3">j3</strain>
    </source>
</reference>
<gene>
    <name evidence="2" type="ORF">WFZ85_02455</name>
</gene>
<evidence type="ECO:0000256" key="1">
    <source>
        <dbReference type="SAM" id="Phobius"/>
    </source>
</evidence>
<comment type="caution">
    <text evidence="2">The sequence shown here is derived from an EMBL/GenBank/DDBJ whole genome shotgun (WGS) entry which is preliminary data.</text>
</comment>